<dbReference type="Proteomes" id="UP000183987">
    <property type="component" value="Unassembled WGS sequence"/>
</dbReference>
<dbReference type="SUPFAM" id="SSF51294">
    <property type="entry name" value="Hedgehog/intein (Hint) domain"/>
    <property type="match status" value="1"/>
</dbReference>
<proteinExistence type="predicted"/>
<dbReference type="Pfam" id="PF13403">
    <property type="entry name" value="Hint_2"/>
    <property type="match status" value="1"/>
</dbReference>
<dbReference type="InterPro" id="IPR028992">
    <property type="entry name" value="Hedgehog/Intein_dom"/>
</dbReference>
<accession>A0A1M4XMS8</accession>
<feature type="domain" description="Hedgehog/Intein (Hint)" evidence="1">
    <location>
        <begin position="133"/>
        <end position="280"/>
    </location>
</feature>
<evidence type="ECO:0000259" key="1">
    <source>
        <dbReference type="Pfam" id="PF13403"/>
    </source>
</evidence>
<evidence type="ECO:0000313" key="3">
    <source>
        <dbReference type="Proteomes" id="UP000183987"/>
    </source>
</evidence>
<sequence>MGESTISVRPYDGTLASLNLGGLINQNVLNDLDPAVTGTITGNDGTLDASDTGSSRFTLAGSSDPQTLTYIGGGTISTLGFSGITLFSNPIAIFEAGGQLYFYLPNGLPPLSAITFRIDISANTGIGLPDFVPCFASGTRIMTSKGNIAIENIRVGDYVIGTDGCHHQVLWRGEKRINLAELGSDAYARLVPVRIQGCMSSGLAPREDLVVSQQHRILLRHPAAEYLFGLDGGFAAAKCLVGTLAHYAYEMESVTYHHILCGEHVTLLANGVEAESLFLGDLTLRSIRPEIRKEFELLFPELCDPDNQRRMMIAHPELKSYETQVLAHTIADVPQTARRSHARTAH</sequence>
<evidence type="ECO:0000313" key="2">
    <source>
        <dbReference type="EMBL" id="SHE94738.1"/>
    </source>
</evidence>
<name>A0A1M4XMS8_LOKAT</name>
<reference evidence="3" key="1">
    <citation type="submission" date="2016-11" db="EMBL/GenBank/DDBJ databases">
        <authorList>
            <person name="Varghese N."/>
            <person name="Submissions S."/>
        </authorList>
    </citation>
    <scope>NUCLEOTIDE SEQUENCE [LARGE SCALE GENOMIC DNA]</scope>
    <source>
        <strain evidence="3">DSM 29326</strain>
    </source>
</reference>
<dbReference type="Gene3D" id="2.170.16.10">
    <property type="entry name" value="Hedgehog/Intein (Hint) domain"/>
    <property type="match status" value="1"/>
</dbReference>
<protein>
    <submittedName>
        <fullName evidence="2">Hint domain-containing protein</fullName>
    </submittedName>
</protein>
<gene>
    <name evidence="2" type="ORF">SAMN05444339_102536</name>
</gene>
<keyword evidence="3" id="KW-1185">Reference proteome</keyword>
<dbReference type="RefSeq" id="WP_072856640.1">
    <property type="nucleotide sequence ID" value="NZ_FQUE01000002.1"/>
</dbReference>
<organism evidence="2 3">
    <name type="scientific">Loktanella atrilutea</name>
    <dbReference type="NCBI Taxonomy" id="366533"/>
    <lineage>
        <taxon>Bacteria</taxon>
        <taxon>Pseudomonadati</taxon>
        <taxon>Pseudomonadota</taxon>
        <taxon>Alphaproteobacteria</taxon>
        <taxon>Rhodobacterales</taxon>
        <taxon>Roseobacteraceae</taxon>
        <taxon>Loktanella</taxon>
    </lineage>
</organism>
<dbReference type="InterPro" id="IPR036844">
    <property type="entry name" value="Hint_dom_sf"/>
</dbReference>
<dbReference type="EMBL" id="FQUE01000002">
    <property type="protein sequence ID" value="SHE94738.1"/>
    <property type="molecule type" value="Genomic_DNA"/>
</dbReference>
<dbReference type="STRING" id="366533.SAMN05444339_102536"/>
<dbReference type="AlphaFoldDB" id="A0A1M4XMS8"/>